<dbReference type="EMBL" id="JAVHJS010000015">
    <property type="protein sequence ID" value="KAK2834082.1"/>
    <property type="molecule type" value="Genomic_DNA"/>
</dbReference>
<gene>
    <name evidence="12" type="ORF">Q7C36_014783</name>
</gene>
<evidence type="ECO:0000256" key="7">
    <source>
        <dbReference type="ARBA" id="ARBA00023180"/>
    </source>
</evidence>
<comment type="similarity">
    <text evidence="9">Belongs to the SPACA4/bouncer family.</text>
</comment>
<name>A0AA88MBN9_TACVA</name>
<feature type="domain" description="UPAR/Ly6" evidence="11">
    <location>
        <begin position="23"/>
        <end position="106"/>
    </location>
</feature>
<dbReference type="SUPFAM" id="SSF57302">
    <property type="entry name" value="Snake toxin-like"/>
    <property type="match status" value="1"/>
</dbReference>
<dbReference type="InterPro" id="IPR046354">
    <property type="entry name" value="SPACA4/Bouncer"/>
</dbReference>
<dbReference type="GO" id="GO:0035036">
    <property type="term" value="P:sperm-egg recognition"/>
    <property type="evidence" value="ECO:0007669"/>
    <property type="project" value="TreeGrafter"/>
</dbReference>
<evidence type="ECO:0000256" key="1">
    <source>
        <dbReference type="ARBA" id="ARBA00004609"/>
    </source>
</evidence>
<proteinExistence type="inferred from homology"/>
<organism evidence="12 13">
    <name type="scientific">Tachysurus vachellii</name>
    <name type="common">Darkbarbel catfish</name>
    <name type="synonym">Pelteobagrus vachellii</name>
    <dbReference type="NCBI Taxonomy" id="175792"/>
    <lineage>
        <taxon>Eukaryota</taxon>
        <taxon>Metazoa</taxon>
        <taxon>Chordata</taxon>
        <taxon>Craniata</taxon>
        <taxon>Vertebrata</taxon>
        <taxon>Euteleostomi</taxon>
        <taxon>Actinopterygii</taxon>
        <taxon>Neopterygii</taxon>
        <taxon>Teleostei</taxon>
        <taxon>Ostariophysi</taxon>
        <taxon>Siluriformes</taxon>
        <taxon>Bagridae</taxon>
        <taxon>Tachysurus</taxon>
    </lineage>
</organism>
<dbReference type="Proteomes" id="UP001187315">
    <property type="component" value="Unassembled WGS sequence"/>
</dbReference>
<keyword evidence="13" id="KW-1185">Reference proteome</keyword>
<protein>
    <recommendedName>
        <fullName evidence="11">UPAR/Ly6 domain-containing protein</fullName>
    </recommendedName>
</protein>
<evidence type="ECO:0000313" key="13">
    <source>
        <dbReference type="Proteomes" id="UP001187315"/>
    </source>
</evidence>
<feature type="chain" id="PRO_5041730432" description="UPAR/Ly6 domain-containing protein" evidence="10">
    <location>
        <begin position="23"/>
        <end position="135"/>
    </location>
</feature>
<comment type="caution">
    <text evidence="12">The sequence shown here is derived from an EMBL/GenBank/DDBJ whole genome shotgun (WGS) entry which is preliminary data.</text>
</comment>
<keyword evidence="4 10" id="KW-0732">Signal</keyword>
<evidence type="ECO:0000256" key="9">
    <source>
        <dbReference type="ARBA" id="ARBA00029446"/>
    </source>
</evidence>
<feature type="signal peptide" evidence="10">
    <location>
        <begin position="1"/>
        <end position="22"/>
    </location>
</feature>
<evidence type="ECO:0000256" key="3">
    <source>
        <dbReference type="ARBA" id="ARBA00022622"/>
    </source>
</evidence>
<keyword evidence="8" id="KW-0449">Lipoprotein</keyword>
<dbReference type="InterPro" id="IPR016054">
    <property type="entry name" value="LY6_UPA_recep-like"/>
</dbReference>
<evidence type="ECO:0000256" key="8">
    <source>
        <dbReference type="ARBA" id="ARBA00023288"/>
    </source>
</evidence>
<evidence type="ECO:0000313" key="12">
    <source>
        <dbReference type="EMBL" id="KAK2834082.1"/>
    </source>
</evidence>
<keyword evidence="5" id="KW-0472">Membrane</keyword>
<accession>A0AA88MBN9</accession>
<evidence type="ECO:0000256" key="10">
    <source>
        <dbReference type="SAM" id="SignalP"/>
    </source>
</evidence>
<dbReference type="InterPro" id="IPR045860">
    <property type="entry name" value="Snake_toxin-like_sf"/>
</dbReference>
<keyword evidence="2" id="KW-1003">Cell membrane</keyword>
<dbReference type="GO" id="GO:0005886">
    <property type="term" value="C:plasma membrane"/>
    <property type="evidence" value="ECO:0007669"/>
    <property type="project" value="UniProtKB-SubCell"/>
</dbReference>
<sequence length="135" mass="14595">MSRSTALLFLILLSLLTSTAVCLTCYNCVFPIVSPLDCQPYPKKCAVGERCLYSTATAKMESKQYVLIEKSCATPSACGVTREKRVAGLVFTFTTRCCDTDLCNSASMSTYAAPCWSRTALSLVCMALISLLASE</sequence>
<evidence type="ECO:0000256" key="4">
    <source>
        <dbReference type="ARBA" id="ARBA00022729"/>
    </source>
</evidence>
<dbReference type="GO" id="GO:0098552">
    <property type="term" value="C:side of membrane"/>
    <property type="evidence" value="ECO:0007669"/>
    <property type="project" value="UniProtKB-KW"/>
</dbReference>
<dbReference type="PANTHER" id="PTHR47613">
    <property type="entry name" value="SPERM ACROSOME MEMBRANE-ASSOCIATED PROTEIN 4"/>
    <property type="match status" value="1"/>
</dbReference>
<evidence type="ECO:0000256" key="2">
    <source>
        <dbReference type="ARBA" id="ARBA00022475"/>
    </source>
</evidence>
<dbReference type="Pfam" id="PF00021">
    <property type="entry name" value="UPAR_LY6"/>
    <property type="match status" value="1"/>
</dbReference>
<evidence type="ECO:0000259" key="11">
    <source>
        <dbReference type="Pfam" id="PF00021"/>
    </source>
</evidence>
<keyword evidence="7" id="KW-0325">Glycoprotein</keyword>
<dbReference type="PANTHER" id="PTHR47613:SF1">
    <property type="entry name" value="SPERM ACROSOME MEMBRANE-ASSOCIATED PROTEIN 4"/>
    <property type="match status" value="1"/>
</dbReference>
<comment type="subcellular location">
    <subcellularLocation>
        <location evidence="1">Cell membrane</location>
        <topology evidence="1">Lipid-anchor</topology>
        <topology evidence="1">GPI-anchor</topology>
    </subcellularLocation>
</comment>
<evidence type="ECO:0000256" key="5">
    <source>
        <dbReference type="ARBA" id="ARBA00023136"/>
    </source>
</evidence>
<evidence type="ECO:0000256" key="6">
    <source>
        <dbReference type="ARBA" id="ARBA00023157"/>
    </source>
</evidence>
<dbReference type="AlphaFoldDB" id="A0AA88MBN9"/>
<keyword evidence="6" id="KW-1015">Disulfide bond</keyword>
<dbReference type="Gene3D" id="2.10.60.10">
    <property type="entry name" value="CD59"/>
    <property type="match status" value="1"/>
</dbReference>
<keyword evidence="3" id="KW-0336">GPI-anchor</keyword>
<reference evidence="12" key="1">
    <citation type="submission" date="2023-08" db="EMBL/GenBank/DDBJ databases">
        <title>Pelteobagrus vachellii genome.</title>
        <authorList>
            <person name="Liu H."/>
        </authorList>
    </citation>
    <scope>NUCLEOTIDE SEQUENCE</scope>
    <source>
        <strain evidence="12">PRFRI_2022a</strain>
        <tissue evidence="12">Muscle</tissue>
    </source>
</reference>